<evidence type="ECO:0000313" key="2">
    <source>
        <dbReference type="Proteomes" id="UP000266426"/>
    </source>
</evidence>
<dbReference type="Proteomes" id="UP000266426">
    <property type="component" value="Unassembled WGS sequence"/>
</dbReference>
<evidence type="ECO:0000313" key="1">
    <source>
        <dbReference type="EMBL" id="RJP59050.1"/>
    </source>
</evidence>
<name>A0A3A4QYT2_9BACT</name>
<reference evidence="1 2" key="1">
    <citation type="journal article" date="2017" name="ISME J.">
        <title>Energy and carbon metabolisms in a deep terrestrial subsurface fluid microbial community.</title>
        <authorList>
            <person name="Momper L."/>
            <person name="Jungbluth S.P."/>
            <person name="Lee M.D."/>
            <person name="Amend J.P."/>
        </authorList>
    </citation>
    <scope>NUCLEOTIDE SEQUENCE [LARGE SCALE GENOMIC DNA]</scope>
    <source>
        <strain evidence="1">SURF_26</strain>
    </source>
</reference>
<comment type="caution">
    <text evidence="1">The sequence shown here is derived from an EMBL/GenBank/DDBJ whole genome shotgun (WGS) entry which is preliminary data.</text>
</comment>
<accession>A0A3A4QYT2</accession>
<sequence>MISLTDIGVNPIIALEIESNSDITVVPKRCPSAIKTVDKTTNEMQNAGICNSLNNGSLNSKYIDLERLIKRYPNKSLPLRHFCLQK</sequence>
<proteinExistence type="predicted"/>
<protein>
    <submittedName>
        <fullName evidence="1">Uncharacterized protein</fullName>
    </submittedName>
</protein>
<organism evidence="1 2">
    <name type="scientific">Candidatus Auribacter fodinae</name>
    <dbReference type="NCBI Taxonomy" id="2093366"/>
    <lineage>
        <taxon>Bacteria</taxon>
        <taxon>Pseudomonadati</taxon>
        <taxon>Candidatus Auribacterota</taxon>
        <taxon>Candidatus Auribacteria</taxon>
        <taxon>Candidatus Auribacterales</taxon>
        <taxon>Candidatus Auribacteraceae</taxon>
        <taxon>Candidatus Auribacter</taxon>
    </lineage>
</organism>
<dbReference type="AlphaFoldDB" id="A0A3A4QYT2"/>
<gene>
    <name evidence="1" type="ORF">C4541_06900</name>
</gene>
<dbReference type="EMBL" id="QZJZ01000056">
    <property type="protein sequence ID" value="RJP59050.1"/>
    <property type="molecule type" value="Genomic_DNA"/>
</dbReference>